<reference evidence="4 5" key="1">
    <citation type="submission" date="2010-05" db="EMBL/GenBank/DDBJ databases">
        <title>The Genome Sequence of Thecamonas trahens ATCC 50062.</title>
        <authorList>
            <consortium name="The Broad Institute Genome Sequencing Platform"/>
            <person name="Russ C."/>
            <person name="Cuomo C."/>
            <person name="Shea T."/>
            <person name="Young S.K."/>
            <person name="Zeng Q."/>
            <person name="Koehrsen M."/>
            <person name="Haas B."/>
            <person name="Borodovsky M."/>
            <person name="Guigo R."/>
            <person name="Alvarado L."/>
            <person name="Berlin A."/>
            <person name="Bochicchio J."/>
            <person name="Borenstein D."/>
            <person name="Chapman S."/>
            <person name="Chen Z."/>
            <person name="Freedman E."/>
            <person name="Gellesch M."/>
            <person name="Goldberg J."/>
            <person name="Griggs A."/>
            <person name="Gujja S."/>
            <person name="Heilman E."/>
            <person name="Heiman D."/>
            <person name="Hepburn T."/>
            <person name="Howarth C."/>
            <person name="Jen D."/>
            <person name="Larson L."/>
            <person name="Mehta T."/>
            <person name="Park D."/>
            <person name="Pearson M."/>
            <person name="Roberts A."/>
            <person name="Saif S."/>
            <person name="Shenoy N."/>
            <person name="Sisk P."/>
            <person name="Stolte C."/>
            <person name="Sykes S."/>
            <person name="Thomson T."/>
            <person name="Walk T."/>
            <person name="White J."/>
            <person name="Yandava C."/>
            <person name="Burger G."/>
            <person name="Gray M.W."/>
            <person name="Holland P.W.H."/>
            <person name="King N."/>
            <person name="Lang F.B.F."/>
            <person name="Roger A.J."/>
            <person name="Ruiz-Trillo I."/>
            <person name="Lander E."/>
            <person name="Nusbaum C."/>
        </authorList>
    </citation>
    <scope>NUCLEOTIDE SEQUENCE [LARGE SCALE GENOMIC DNA]</scope>
    <source>
        <strain evidence="4 5">ATCC 50062</strain>
    </source>
</reference>
<dbReference type="OMA" id="NWFDELM"/>
<dbReference type="InterPro" id="IPR018247">
    <property type="entry name" value="EF_Hand_1_Ca_BS"/>
</dbReference>
<feature type="domain" description="EF-hand" evidence="3">
    <location>
        <begin position="47"/>
        <end position="82"/>
    </location>
</feature>
<dbReference type="PROSITE" id="PS00018">
    <property type="entry name" value="EF_HAND_1"/>
    <property type="match status" value="1"/>
</dbReference>
<keyword evidence="5" id="KW-1185">Reference proteome</keyword>
<dbReference type="SMART" id="SM00054">
    <property type="entry name" value="EFh"/>
    <property type="match status" value="2"/>
</dbReference>
<evidence type="ECO:0000313" key="5">
    <source>
        <dbReference type="Proteomes" id="UP000054408"/>
    </source>
</evidence>
<proteinExistence type="predicted"/>
<dbReference type="Pfam" id="PF13499">
    <property type="entry name" value="EF-hand_7"/>
    <property type="match status" value="1"/>
</dbReference>
<dbReference type="GeneID" id="25565682"/>
<evidence type="ECO:0000256" key="2">
    <source>
        <dbReference type="ARBA" id="ARBA00022837"/>
    </source>
</evidence>
<sequence>MSDDRLRLLREQFAPIFTFFDIPVDGSKDLFSMLLKVGKVQLDDNEVEHKLFKFMFNFYDADGSGGIDRSELRSLFHDIGVIKGKTELMNLTEDAVTDVIEELDDNGSGLIEFDEFWRWVTEHGFKEEFLASPAPSRSGSSSDSDSE</sequence>
<dbReference type="Proteomes" id="UP000054408">
    <property type="component" value="Unassembled WGS sequence"/>
</dbReference>
<dbReference type="EMBL" id="GL349465">
    <property type="protein sequence ID" value="KNC51188.1"/>
    <property type="molecule type" value="Genomic_DNA"/>
</dbReference>
<keyword evidence="2" id="KW-0106">Calcium</keyword>
<dbReference type="AlphaFoldDB" id="A0A0L0DIN6"/>
<feature type="domain" description="EF-hand" evidence="3">
    <location>
        <begin position="91"/>
        <end position="126"/>
    </location>
</feature>
<accession>A0A0L0DIN6</accession>
<dbReference type="OrthoDB" id="26525at2759"/>
<protein>
    <recommendedName>
        <fullName evidence="3">EF-hand domain-containing protein</fullName>
    </recommendedName>
</protein>
<keyword evidence="1" id="KW-0677">Repeat</keyword>
<evidence type="ECO:0000256" key="1">
    <source>
        <dbReference type="ARBA" id="ARBA00022737"/>
    </source>
</evidence>
<dbReference type="CDD" id="cd00051">
    <property type="entry name" value="EFh"/>
    <property type="match status" value="1"/>
</dbReference>
<dbReference type="PROSITE" id="PS50222">
    <property type="entry name" value="EF_HAND_2"/>
    <property type="match status" value="2"/>
</dbReference>
<dbReference type="GO" id="GO:0005509">
    <property type="term" value="F:calcium ion binding"/>
    <property type="evidence" value="ECO:0007669"/>
    <property type="project" value="InterPro"/>
</dbReference>
<name>A0A0L0DIN6_THETB</name>
<organism evidence="4 5">
    <name type="scientific">Thecamonas trahens ATCC 50062</name>
    <dbReference type="NCBI Taxonomy" id="461836"/>
    <lineage>
        <taxon>Eukaryota</taxon>
        <taxon>Apusozoa</taxon>
        <taxon>Apusomonadida</taxon>
        <taxon>Apusomonadidae</taxon>
        <taxon>Thecamonas</taxon>
    </lineage>
</organism>
<dbReference type="InterPro" id="IPR002048">
    <property type="entry name" value="EF_hand_dom"/>
</dbReference>
<dbReference type="RefSeq" id="XP_013756389.1">
    <property type="nucleotide sequence ID" value="XM_013900935.1"/>
</dbReference>
<dbReference type="PANTHER" id="PTHR23050">
    <property type="entry name" value="CALCIUM BINDING PROTEIN"/>
    <property type="match status" value="1"/>
</dbReference>
<dbReference type="InterPro" id="IPR011992">
    <property type="entry name" value="EF-hand-dom_pair"/>
</dbReference>
<dbReference type="SUPFAM" id="SSF47473">
    <property type="entry name" value="EF-hand"/>
    <property type="match status" value="1"/>
</dbReference>
<dbReference type="Gene3D" id="1.10.238.10">
    <property type="entry name" value="EF-hand"/>
    <property type="match status" value="1"/>
</dbReference>
<gene>
    <name evidence="4" type="ORF">AMSG_06539</name>
</gene>
<evidence type="ECO:0000259" key="3">
    <source>
        <dbReference type="PROSITE" id="PS50222"/>
    </source>
</evidence>
<evidence type="ECO:0000313" key="4">
    <source>
        <dbReference type="EMBL" id="KNC51188.1"/>
    </source>
</evidence>
<dbReference type="InterPro" id="IPR050145">
    <property type="entry name" value="Centrin_CML-like"/>
</dbReference>